<comment type="subcellular location">
    <subcellularLocation>
        <location evidence="1">Membrane</location>
        <topology evidence="1">Multi-pass membrane protein</topology>
    </subcellularLocation>
</comment>
<dbReference type="CDD" id="cd17502">
    <property type="entry name" value="MFS_Azr1_MDR_like"/>
    <property type="match status" value="1"/>
</dbReference>
<name>A0A2T2N3U0_CORCC</name>
<evidence type="ECO:0000256" key="1">
    <source>
        <dbReference type="ARBA" id="ARBA00004141"/>
    </source>
</evidence>
<dbReference type="GO" id="GO:0005886">
    <property type="term" value="C:plasma membrane"/>
    <property type="evidence" value="ECO:0007669"/>
    <property type="project" value="TreeGrafter"/>
</dbReference>
<keyword evidence="2" id="KW-0813">Transport</keyword>
<sequence>MWRMSFLLKVPTVHIYGVAPQMNQLNDIIYAIKLVSYLNSGKAKQPSPKKEADGSAQDTIDENEYARPARLIIILLVLVFSIFLTIISTAISAITEKFNSLDDVGWYGSAMFFPVAATQSLWGKCYKYFPMKYVFLTSILVFEVGSLLCGCAGIFSGCFIVINFCVRPRYRPAATSAFSATFALASVVGPLVGGAFTDNVSWCWCFYINLPLGGVAASAFVWAYQPLNAVQPVKASAREKLLQMDLPGVLFISGTVVCFTLVMRWAGVEKPWRDSAVIGTLIGTALLAFAFAEDQWYQGERALVMKSFLKNCSLLIGRIFEFFISGAFYVALLYLPIYFQVVKGVAAIDSGIQLIPLVLGLTLTQILLGGTIKVTGVFNPFLITGPAVATIGGGLLSTLNRSSTSGEWIGYQIILGIGVGACLTIPLMLAGVVVEQKDVSTATAMIIFAQSIGGAILLAAAQGIFQNELVRLLQKPVPELDAVEILSLGASEDAANSLLSEYLLRILESFVTAPRHTFILTIPVADIAFLVYFLQPWFRYHKPEIAGGGQRDQRA</sequence>
<organism evidence="7 8">
    <name type="scientific">Corynespora cassiicola Philippines</name>
    <dbReference type="NCBI Taxonomy" id="1448308"/>
    <lineage>
        <taxon>Eukaryota</taxon>
        <taxon>Fungi</taxon>
        <taxon>Dikarya</taxon>
        <taxon>Ascomycota</taxon>
        <taxon>Pezizomycotina</taxon>
        <taxon>Dothideomycetes</taxon>
        <taxon>Pleosporomycetidae</taxon>
        <taxon>Pleosporales</taxon>
        <taxon>Corynesporascaceae</taxon>
        <taxon>Corynespora</taxon>
    </lineage>
</organism>
<dbReference type="Pfam" id="PF07690">
    <property type="entry name" value="MFS_1"/>
    <property type="match status" value="1"/>
</dbReference>
<feature type="transmembrane region" description="Helical" evidence="6">
    <location>
        <begin position="134"/>
        <end position="162"/>
    </location>
</feature>
<dbReference type="PANTHER" id="PTHR23501">
    <property type="entry name" value="MAJOR FACILITATOR SUPERFAMILY"/>
    <property type="match status" value="1"/>
</dbReference>
<evidence type="ECO:0000256" key="5">
    <source>
        <dbReference type="ARBA" id="ARBA00023136"/>
    </source>
</evidence>
<keyword evidence="5 6" id="KW-0472">Membrane</keyword>
<feature type="transmembrane region" description="Helical" evidence="6">
    <location>
        <begin position="174"/>
        <end position="193"/>
    </location>
</feature>
<feature type="transmembrane region" description="Helical" evidence="6">
    <location>
        <begin position="104"/>
        <end position="122"/>
    </location>
</feature>
<feature type="transmembrane region" description="Helical" evidence="6">
    <location>
        <begin position="446"/>
        <end position="465"/>
    </location>
</feature>
<dbReference type="InterPro" id="IPR011701">
    <property type="entry name" value="MFS"/>
</dbReference>
<feature type="transmembrane region" description="Helical" evidence="6">
    <location>
        <begin position="71"/>
        <end position="92"/>
    </location>
</feature>
<evidence type="ECO:0000256" key="2">
    <source>
        <dbReference type="ARBA" id="ARBA00022448"/>
    </source>
</evidence>
<feature type="transmembrane region" description="Helical" evidence="6">
    <location>
        <begin position="377"/>
        <end position="396"/>
    </location>
</feature>
<gene>
    <name evidence="7" type="ORF">BS50DRAFT_605032</name>
</gene>
<dbReference type="OrthoDB" id="10021397at2759"/>
<feature type="transmembrane region" description="Helical" evidence="6">
    <location>
        <begin position="351"/>
        <end position="370"/>
    </location>
</feature>
<keyword evidence="3 6" id="KW-0812">Transmembrane</keyword>
<feature type="transmembrane region" description="Helical" evidence="6">
    <location>
        <begin position="199"/>
        <end position="224"/>
    </location>
</feature>
<evidence type="ECO:0000313" key="8">
    <source>
        <dbReference type="Proteomes" id="UP000240883"/>
    </source>
</evidence>
<feature type="transmembrane region" description="Helical" evidence="6">
    <location>
        <begin position="313"/>
        <end position="339"/>
    </location>
</feature>
<accession>A0A2T2N3U0</accession>
<reference evidence="7 8" key="1">
    <citation type="journal article" date="2018" name="Front. Microbiol.">
        <title>Genome-Wide Analysis of Corynespora cassiicola Leaf Fall Disease Putative Effectors.</title>
        <authorList>
            <person name="Lopez D."/>
            <person name="Ribeiro S."/>
            <person name="Label P."/>
            <person name="Fumanal B."/>
            <person name="Venisse J.S."/>
            <person name="Kohler A."/>
            <person name="de Oliveira R.R."/>
            <person name="Labutti K."/>
            <person name="Lipzen A."/>
            <person name="Lail K."/>
            <person name="Bauer D."/>
            <person name="Ohm R.A."/>
            <person name="Barry K.W."/>
            <person name="Spatafora J."/>
            <person name="Grigoriev I.V."/>
            <person name="Martin F.M."/>
            <person name="Pujade-Renaud V."/>
        </authorList>
    </citation>
    <scope>NUCLEOTIDE SEQUENCE [LARGE SCALE GENOMIC DNA]</scope>
    <source>
        <strain evidence="7 8">Philippines</strain>
    </source>
</reference>
<evidence type="ECO:0000256" key="3">
    <source>
        <dbReference type="ARBA" id="ARBA00022692"/>
    </source>
</evidence>
<keyword evidence="4 6" id="KW-1133">Transmembrane helix</keyword>
<feature type="transmembrane region" description="Helical" evidence="6">
    <location>
        <begin position="517"/>
        <end position="534"/>
    </location>
</feature>
<dbReference type="Gene3D" id="1.20.1250.20">
    <property type="entry name" value="MFS general substrate transporter like domains"/>
    <property type="match status" value="1"/>
</dbReference>
<feature type="transmembrane region" description="Helical" evidence="6">
    <location>
        <begin position="272"/>
        <end position="292"/>
    </location>
</feature>
<dbReference type="AlphaFoldDB" id="A0A2T2N3U0"/>
<dbReference type="EMBL" id="KZ678153">
    <property type="protein sequence ID" value="PSN59688.1"/>
    <property type="molecule type" value="Genomic_DNA"/>
</dbReference>
<protein>
    <submittedName>
        <fullName evidence="7">Putative MFS transporter</fullName>
    </submittedName>
</protein>
<evidence type="ECO:0000256" key="6">
    <source>
        <dbReference type="SAM" id="Phobius"/>
    </source>
</evidence>
<dbReference type="Proteomes" id="UP000240883">
    <property type="component" value="Unassembled WGS sequence"/>
</dbReference>
<dbReference type="PANTHER" id="PTHR23501:SF177">
    <property type="entry name" value="MAJOR FACILITATOR SUPERFAMILY (MFS) PROFILE DOMAIN-CONTAINING PROTEIN-RELATED"/>
    <property type="match status" value="1"/>
</dbReference>
<proteinExistence type="predicted"/>
<keyword evidence="8" id="KW-1185">Reference proteome</keyword>
<evidence type="ECO:0000313" key="7">
    <source>
        <dbReference type="EMBL" id="PSN59688.1"/>
    </source>
</evidence>
<dbReference type="Gene3D" id="1.20.1720.10">
    <property type="entry name" value="Multidrug resistance protein D"/>
    <property type="match status" value="1"/>
</dbReference>
<feature type="transmembrane region" description="Helical" evidence="6">
    <location>
        <begin position="408"/>
        <end position="434"/>
    </location>
</feature>
<dbReference type="SUPFAM" id="SSF103473">
    <property type="entry name" value="MFS general substrate transporter"/>
    <property type="match status" value="1"/>
</dbReference>
<dbReference type="GO" id="GO:0022857">
    <property type="term" value="F:transmembrane transporter activity"/>
    <property type="evidence" value="ECO:0007669"/>
    <property type="project" value="InterPro"/>
</dbReference>
<evidence type="ECO:0000256" key="4">
    <source>
        <dbReference type="ARBA" id="ARBA00022989"/>
    </source>
</evidence>
<feature type="transmembrane region" description="Helical" evidence="6">
    <location>
        <begin position="245"/>
        <end position="266"/>
    </location>
</feature>
<dbReference type="InterPro" id="IPR036259">
    <property type="entry name" value="MFS_trans_sf"/>
</dbReference>